<protein>
    <recommendedName>
        <fullName evidence="1">Helitron helicase-like domain-containing protein</fullName>
    </recommendedName>
</protein>
<proteinExistence type="predicted"/>
<dbReference type="AlphaFoldDB" id="A0A0D0CWQ4"/>
<evidence type="ECO:0000313" key="2">
    <source>
        <dbReference type="EMBL" id="KIK79948.1"/>
    </source>
</evidence>
<feature type="domain" description="Helitron helicase-like" evidence="1">
    <location>
        <begin position="4"/>
        <end position="175"/>
    </location>
</feature>
<sequence length="189" mass="21091">IESNHFFCAHNLFQQYGVDAWATAEQARLNFLQFNQDKLHADWSWCSGSGVHCILSADVDGNDLGQHIILPSSFTGSSQFMMQNLQDTLALCCHFSGSDLFLMMTANPQWPEVLEALLPGQTPADCPDLVTCVFHLKVKALLEDIYTQGVLGHAVAKVYTIEFQKHGLPHMHFIIFLAPESKLRTPEDG</sequence>
<dbReference type="PANTHER" id="PTHR45786:SF74">
    <property type="entry name" value="ATP-DEPENDENT DNA HELICASE"/>
    <property type="match status" value="1"/>
</dbReference>
<organism evidence="2 3">
    <name type="scientific">Paxillus rubicundulus Ve08.2h10</name>
    <dbReference type="NCBI Taxonomy" id="930991"/>
    <lineage>
        <taxon>Eukaryota</taxon>
        <taxon>Fungi</taxon>
        <taxon>Dikarya</taxon>
        <taxon>Basidiomycota</taxon>
        <taxon>Agaricomycotina</taxon>
        <taxon>Agaricomycetes</taxon>
        <taxon>Agaricomycetidae</taxon>
        <taxon>Boletales</taxon>
        <taxon>Paxilineae</taxon>
        <taxon>Paxillaceae</taxon>
        <taxon>Paxillus</taxon>
    </lineage>
</organism>
<dbReference type="InterPro" id="IPR025476">
    <property type="entry name" value="Helitron_helicase-like"/>
</dbReference>
<gene>
    <name evidence="2" type="ORF">PAXRUDRAFT_159919</name>
</gene>
<accession>A0A0D0CWQ4</accession>
<keyword evidence="3" id="KW-1185">Reference proteome</keyword>
<dbReference type="Pfam" id="PF14214">
    <property type="entry name" value="Helitron_like_N"/>
    <property type="match status" value="1"/>
</dbReference>
<dbReference type="InParanoid" id="A0A0D0CWQ4"/>
<reference evidence="2 3" key="1">
    <citation type="submission" date="2014-04" db="EMBL/GenBank/DDBJ databases">
        <authorList>
            <consortium name="DOE Joint Genome Institute"/>
            <person name="Kuo A."/>
            <person name="Kohler A."/>
            <person name="Jargeat P."/>
            <person name="Nagy L.G."/>
            <person name="Floudas D."/>
            <person name="Copeland A."/>
            <person name="Barry K.W."/>
            <person name="Cichocki N."/>
            <person name="Veneault-Fourrey C."/>
            <person name="LaButti K."/>
            <person name="Lindquist E.A."/>
            <person name="Lipzen A."/>
            <person name="Lundell T."/>
            <person name="Morin E."/>
            <person name="Murat C."/>
            <person name="Sun H."/>
            <person name="Tunlid A."/>
            <person name="Henrissat B."/>
            <person name="Grigoriev I.V."/>
            <person name="Hibbett D.S."/>
            <person name="Martin F."/>
            <person name="Nordberg H.P."/>
            <person name="Cantor M.N."/>
            <person name="Hua S.X."/>
        </authorList>
    </citation>
    <scope>NUCLEOTIDE SEQUENCE [LARGE SCALE GENOMIC DNA]</scope>
    <source>
        <strain evidence="2 3">Ve08.2h10</strain>
    </source>
</reference>
<reference evidence="3" key="2">
    <citation type="submission" date="2015-01" db="EMBL/GenBank/DDBJ databases">
        <title>Evolutionary Origins and Diversification of the Mycorrhizal Mutualists.</title>
        <authorList>
            <consortium name="DOE Joint Genome Institute"/>
            <consortium name="Mycorrhizal Genomics Consortium"/>
            <person name="Kohler A."/>
            <person name="Kuo A."/>
            <person name="Nagy L.G."/>
            <person name="Floudas D."/>
            <person name="Copeland A."/>
            <person name="Barry K.W."/>
            <person name="Cichocki N."/>
            <person name="Veneault-Fourrey C."/>
            <person name="LaButti K."/>
            <person name="Lindquist E.A."/>
            <person name="Lipzen A."/>
            <person name="Lundell T."/>
            <person name="Morin E."/>
            <person name="Murat C."/>
            <person name="Riley R."/>
            <person name="Ohm R."/>
            <person name="Sun H."/>
            <person name="Tunlid A."/>
            <person name="Henrissat B."/>
            <person name="Grigoriev I.V."/>
            <person name="Hibbett D.S."/>
            <person name="Martin F."/>
        </authorList>
    </citation>
    <scope>NUCLEOTIDE SEQUENCE [LARGE SCALE GENOMIC DNA]</scope>
    <source>
        <strain evidence="3">Ve08.2h10</strain>
    </source>
</reference>
<evidence type="ECO:0000313" key="3">
    <source>
        <dbReference type="Proteomes" id="UP000054538"/>
    </source>
</evidence>
<dbReference type="STRING" id="930991.A0A0D0CWQ4"/>
<dbReference type="PANTHER" id="PTHR45786">
    <property type="entry name" value="DNA BINDING PROTEIN-LIKE"/>
    <property type="match status" value="1"/>
</dbReference>
<evidence type="ECO:0000259" key="1">
    <source>
        <dbReference type="Pfam" id="PF14214"/>
    </source>
</evidence>
<dbReference type="Proteomes" id="UP000054538">
    <property type="component" value="Unassembled WGS sequence"/>
</dbReference>
<dbReference type="EMBL" id="KN826141">
    <property type="protein sequence ID" value="KIK79948.1"/>
    <property type="molecule type" value="Genomic_DNA"/>
</dbReference>
<feature type="non-terminal residue" evidence="2">
    <location>
        <position position="189"/>
    </location>
</feature>
<dbReference type="OrthoDB" id="3366231at2759"/>
<name>A0A0D0CWQ4_9AGAM</name>
<dbReference type="HOGENOM" id="CLU_001324_3_3_1"/>